<dbReference type="InterPro" id="IPR014914">
    <property type="entry name" value="RES_dom"/>
</dbReference>
<dbReference type="Proteomes" id="UP000198984">
    <property type="component" value="Unassembled WGS sequence"/>
</dbReference>
<protein>
    <submittedName>
        <fullName evidence="2">RES domain-containing protein</fullName>
    </submittedName>
</protein>
<name>A0A1H8JS63_9BACT</name>
<dbReference type="AlphaFoldDB" id="A0A1H8JS63"/>
<dbReference type="EMBL" id="FOBB01000013">
    <property type="protein sequence ID" value="SEN83197.1"/>
    <property type="molecule type" value="Genomic_DNA"/>
</dbReference>
<dbReference type="STRING" id="573321.SAMN04488505_113120"/>
<proteinExistence type="predicted"/>
<evidence type="ECO:0000259" key="1">
    <source>
        <dbReference type="SMART" id="SM00953"/>
    </source>
</evidence>
<dbReference type="RefSeq" id="WP_089921092.1">
    <property type="nucleotide sequence ID" value="NZ_FOBB01000013.1"/>
</dbReference>
<gene>
    <name evidence="2" type="ORF">SAMN04488505_113120</name>
</gene>
<accession>A0A1H8JS63</accession>
<organism evidence="2 3">
    <name type="scientific">Chitinophaga rupis</name>
    <dbReference type="NCBI Taxonomy" id="573321"/>
    <lineage>
        <taxon>Bacteria</taxon>
        <taxon>Pseudomonadati</taxon>
        <taxon>Bacteroidota</taxon>
        <taxon>Chitinophagia</taxon>
        <taxon>Chitinophagales</taxon>
        <taxon>Chitinophagaceae</taxon>
        <taxon>Chitinophaga</taxon>
    </lineage>
</organism>
<dbReference type="SMART" id="SM00953">
    <property type="entry name" value="RES"/>
    <property type="match status" value="1"/>
</dbReference>
<reference evidence="2 3" key="1">
    <citation type="submission" date="2016-10" db="EMBL/GenBank/DDBJ databases">
        <authorList>
            <person name="de Groot N.N."/>
        </authorList>
    </citation>
    <scope>NUCLEOTIDE SEQUENCE [LARGE SCALE GENOMIC DNA]</scope>
    <source>
        <strain evidence="2 3">DSM 21039</strain>
    </source>
</reference>
<evidence type="ECO:0000313" key="2">
    <source>
        <dbReference type="EMBL" id="SEN83197.1"/>
    </source>
</evidence>
<dbReference type="OrthoDB" id="9789501at2"/>
<feature type="domain" description="RES" evidence="1">
    <location>
        <begin position="11"/>
        <end position="137"/>
    </location>
</feature>
<sequence length="150" mass="17066">MIVYRITLAAYADGLFASGNPARWNSKDIKVIYTAGSRALACLENVVHRSSRGLQGNFRTLLIEIPDHLKITVIDRKALPLHWYNFASMPYTQNLGDEWVKDGTSAILQVPSVIIPEEQNYILNPAHKDFSKIKYLGNEPFEFDSRIKEK</sequence>
<evidence type="ECO:0000313" key="3">
    <source>
        <dbReference type="Proteomes" id="UP000198984"/>
    </source>
</evidence>
<dbReference type="Pfam" id="PF08808">
    <property type="entry name" value="RES"/>
    <property type="match status" value="1"/>
</dbReference>
<keyword evidence="3" id="KW-1185">Reference proteome</keyword>